<accession>A0A178T4R3</accession>
<name>A0A178T4R3_9BACL</name>
<dbReference type="EMBL" id="LUCQ01000168">
    <property type="protein sequence ID" value="OAO76325.1"/>
    <property type="molecule type" value="Genomic_DNA"/>
</dbReference>
<sequence length="211" mass="24400">MSFRGVEKISTLKEQIIELLKIEDGLTDREITDRIKGRGEPQQSVNITCRNMESKGIIKRIRGQDGLIRNYLGDFKFEFEKKEFKSSKKDGLSEDEIKEILNNYLISNGWSTQVAWGKSQGIDIDAFKGKERWIIEVKGCGSRSAMRVNYFLAILGETLQRMSDPNAKYSIALPDMKQYRNLWERLPRLAKERTGISVIFVNEDKQIEEVK</sequence>
<organism evidence="1 2">
    <name type="scientific">Anoxybacillus flavithermus</name>
    <dbReference type="NCBI Taxonomy" id="33934"/>
    <lineage>
        <taxon>Bacteria</taxon>
        <taxon>Bacillati</taxon>
        <taxon>Bacillota</taxon>
        <taxon>Bacilli</taxon>
        <taxon>Bacillales</taxon>
        <taxon>Anoxybacillaceae</taxon>
        <taxon>Anoxybacillus</taxon>
    </lineage>
</organism>
<protein>
    <submittedName>
        <fullName evidence="1">Uncharacterized protein</fullName>
    </submittedName>
</protein>
<proteinExistence type="predicted"/>
<reference evidence="1 2" key="1">
    <citation type="submission" date="2016-03" db="EMBL/GenBank/DDBJ databases">
        <title>Spore heat resistance.</title>
        <authorList>
            <person name="Boekhorst J."/>
            <person name="Berendsen E.M."/>
            <person name="Wells-Bennik M.H."/>
            <person name="Kuipers O.P."/>
        </authorList>
    </citation>
    <scope>NUCLEOTIDE SEQUENCE [LARGE SCALE GENOMIC DNA]</scope>
    <source>
        <strain evidence="1 2">AF16</strain>
    </source>
</reference>
<dbReference type="PATRIC" id="fig|33934.7.peg.643"/>
<dbReference type="Proteomes" id="UP000078336">
    <property type="component" value="Unassembled WGS sequence"/>
</dbReference>
<gene>
    <name evidence="1" type="ORF">TAF16_2701</name>
</gene>
<keyword evidence="2" id="KW-1185">Reference proteome</keyword>
<dbReference type="SUPFAM" id="SSF46785">
    <property type="entry name" value="Winged helix' DNA-binding domain"/>
    <property type="match status" value="1"/>
</dbReference>
<dbReference type="InterPro" id="IPR036390">
    <property type="entry name" value="WH_DNA-bd_sf"/>
</dbReference>
<evidence type="ECO:0000313" key="1">
    <source>
        <dbReference type="EMBL" id="OAO76325.1"/>
    </source>
</evidence>
<evidence type="ECO:0000313" key="2">
    <source>
        <dbReference type="Proteomes" id="UP000078336"/>
    </source>
</evidence>
<comment type="caution">
    <text evidence="1">The sequence shown here is derived from an EMBL/GenBank/DDBJ whole genome shotgun (WGS) entry which is preliminary data.</text>
</comment>
<dbReference type="AlphaFoldDB" id="A0A178T4R3"/>